<keyword evidence="1" id="KW-1133">Transmembrane helix</keyword>
<keyword evidence="3" id="KW-1185">Reference proteome</keyword>
<proteinExistence type="predicted"/>
<name>A0A1A9ZRG4_GLOPL</name>
<feature type="transmembrane region" description="Helical" evidence="1">
    <location>
        <begin position="20"/>
        <end position="40"/>
    </location>
</feature>
<sequence>MKPCDQSAHSRLFLVSSDDLALLGGNILHYGSLMVLYKMAGLKMSLTNRSYLKRSNVRHKNIRNGLPPPNSLGAGSLTTIGSNALLLRDDFGKVISSSAAVVANSTVVVTTSASASVDMGSNTSGKCWLFYQSIATLAVAGVEQLHVLFVVSGKDKESESSNEEAKSSLLNCTNGCIMKDCCVI</sequence>
<keyword evidence="1" id="KW-0472">Membrane</keyword>
<dbReference type="Proteomes" id="UP000092445">
    <property type="component" value="Unassembled WGS sequence"/>
</dbReference>
<evidence type="ECO:0000313" key="3">
    <source>
        <dbReference type="Proteomes" id="UP000092445"/>
    </source>
</evidence>
<dbReference type="AlphaFoldDB" id="A0A1A9ZRG4"/>
<accession>A0A1A9ZRG4</accession>
<protein>
    <submittedName>
        <fullName evidence="2">Uncharacterized protein</fullName>
    </submittedName>
</protein>
<evidence type="ECO:0000256" key="1">
    <source>
        <dbReference type="SAM" id="Phobius"/>
    </source>
</evidence>
<dbReference type="VEuPathDB" id="VectorBase:GPAI022650"/>
<organism evidence="2 3">
    <name type="scientific">Glossina pallidipes</name>
    <name type="common">Tsetse fly</name>
    <dbReference type="NCBI Taxonomy" id="7398"/>
    <lineage>
        <taxon>Eukaryota</taxon>
        <taxon>Metazoa</taxon>
        <taxon>Ecdysozoa</taxon>
        <taxon>Arthropoda</taxon>
        <taxon>Hexapoda</taxon>
        <taxon>Insecta</taxon>
        <taxon>Pterygota</taxon>
        <taxon>Neoptera</taxon>
        <taxon>Endopterygota</taxon>
        <taxon>Diptera</taxon>
        <taxon>Brachycera</taxon>
        <taxon>Muscomorpha</taxon>
        <taxon>Hippoboscoidea</taxon>
        <taxon>Glossinidae</taxon>
        <taxon>Glossina</taxon>
    </lineage>
</organism>
<reference evidence="2" key="2">
    <citation type="submission" date="2020-05" db="UniProtKB">
        <authorList>
            <consortium name="EnsemblMetazoa"/>
        </authorList>
    </citation>
    <scope>IDENTIFICATION</scope>
    <source>
        <strain evidence="2">IAEA</strain>
    </source>
</reference>
<reference evidence="3" key="1">
    <citation type="submission" date="2014-03" db="EMBL/GenBank/DDBJ databases">
        <authorList>
            <person name="Aksoy S."/>
            <person name="Warren W."/>
            <person name="Wilson R.K."/>
        </authorList>
    </citation>
    <scope>NUCLEOTIDE SEQUENCE [LARGE SCALE GENOMIC DNA]</scope>
    <source>
        <strain evidence="3">IAEA</strain>
    </source>
</reference>
<keyword evidence="1" id="KW-0812">Transmembrane</keyword>
<dbReference type="EnsemblMetazoa" id="GPAI022650-RA">
    <property type="protein sequence ID" value="GPAI022650-PA"/>
    <property type="gene ID" value="GPAI022650"/>
</dbReference>
<evidence type="ECO:0000313" key="2">
    <source>
        <dbReference type="EnsemblMetazoa" id="GPAI022650-PA"/>
    </source>
</evidence>